<evidence type="ECO:0000313" key="8">
    <source>
        <dbReference type="EMBL" id="PIQ66759.1"/>
    </source>
</evidence>
<dbReference type="GO" id="GO:0003735">
    <property type="term" value="F:structural constituent of ribosome"/>
    <property type="evidence" value="ECO:0007669"/>
    <property type="project" value="InterPro"/>
</dbReference>
<sequence>MQNREQTKNLKRERRHAKIRFKISGTKERPRLSVFKSNKYLYAQVIDDSSGTTIVSASNKDVTGKKTQSGSAKELGKTIASKALAKKVKKVVFDRGGYIYTGQIKLLAEGAREGGLSL</sequence>
<evidence type="ECO:0000256" key="5">
    <source>
        <dbReference type="ARBA" id="ARBA00023274"/>
    </source>
</evidence>
<dbReference type="InterPro" id="IPR004389">
    <property type="entry name" value="Ribosomal_uL18_bac-type"/>
</dbReference>
<dbReference type="Gene3D" id="3.30.420.100">
    <property type="match status" value="1"/>
</dbReference>
<evidence type="ECO:0000256" key="1">
    <source>
        <dbReference type="ARBA" id="ARBA00007116"/>
    </source>
</evidence>
<organism evidence="8 9">
    <name type="scientific">Candidatus Zambryskibacteria bacterium CG11_big_fil_rev_8_21_14_0_20_40_24</name>
    <dbReference type="NCBI Taxonomy" id="1975116"/>
    <lineage>
        <taxon>Bacteria</taxon>
        <taxon>Candidatus Zambryskiibacteriota</taxon>
    </lineage>
</organism>
<reference evidence="8 9" key="1">
    <citation type="submission" date="2017-09" db="EMBL/GenBank/DDBJ databases">
        <title>Depth-based differentiation of microbial function through sediment-hosted aquifers and enrichment of novel symbionts in the deep terrestrial subsurface.</title>
        <authorList>
            <person name="Probst A.J."/>
            <person name="Ladd B."/>
            <person name="Jarett J.K."/>
            <person name="Geller-Mcgrath D.E."/>
            <person name="Sieber C.M."/>
            <person name="Emerson J.B."/>
            <person name="Anantharaman K."/>
            <person name="Thomas B.C."/>
            <person name="Malmstrom R."/>
            <person name="Stieglmeier M."/>
            <person name="Klingl A."/>
            <person name="Woyke T."/>
            <person name="Ryan C.M."/>
            <person name="Banfield J.F."/>
        </authorList>
    </citation>
    <scope>NUCLEOTIDE SEQUENCE [LARGE SCALE GENOMIC DNA]</scope>
    <source>
        <strain evidence="8">CG11_big_fil_rev_8_21_14_0_20_40_24</strain>
    </source>
</reference>
<dbReference type="Proteomes" id="UP000229834">
    <property type="component" value="Unassembled WGS sequence"/>
</dbReference>
<proteinExistence type="inferred from homology"/>
<gene>
    <name evidence="7" type="primary">rplR</name>
    <name evidence="8" type="ORF">COV95_02260</name>
</gene>
<dbReference type="SUPFAM" id="SSF53137">
    <property type="entry name" value="Translational machinery components"/>
    <property type="match status" value="1"/>
</dbReference>
<dbReference type="GO" id="GO:0022625">
    <property type="term" value="C:cytosolic large ribosomal subunit"/>
    <property type="evidence" value="ECO:0007669"/>
    <property type="project" value="TreeGrafter"/>
</dbReference>
<dbReference type="EMBL" id="PCVC01000066">
    <property type="protein sequence ID" value="PIQ66759.1"/>
    <property type="molecule type" value="Genomic_DNA"/>
</dbReference>
<dbReference type="HAMAP" id="MF_01337_B">
    <property type="entry name" value="Ribosomal_uL18_B"/>
    <property type="match status" value="1"/>
</dbReference>
<dbReference type="GO" id="GO:0006412">
    <property type="term" value="P:translation"/>
    <property type="evidence" value="ECO:0007669"/>
    <property type="project" value="UniProtKB-UniRule"/>
</dbReference>
<comment type="subunit">
    <text evidence="7">Part of the 50S ribosomal subunit; part of the 5S rRNA/L5/L18/L25 subcomplex. Contacts the 5S and 23S rRNAs.</text>
</comment>
<dbReference type="InterPro" id="IPR057268">
    <property type="entry name" value="Ribosomal_L18"/>
</dbReference>
<keyword evidence="4 7" id="KW-0689">Ribosomal protein</keyword>
<comment type="caution">
    <text evidence="8">The sequence shown here is derived from an EMBL/GenBank/DDBJ whole genome shotgun (WGS) entry which is preliminary data.</text>
</comment>
<dbReference type="AlphaFoldDB" id="A0A2H0K668"/>
<evidence type="ECO:0000313" key="9">
    <source>
        <dbReference type="Proteomes" id="UP000229834"/>
    </source>
</evidence>
<dbReference type="FunFam" id="3.30.420.100:FF:000001">
    <property type="entry name" value="50S ribosomal protein L18"/>
    <property type="match status" value="1"/>
</dbReference>
<accession>A0A2H0K668</accession>
<keyword evidence="2 7" id="KW-0699">rRNA-binding</keyword>
<dbReference type="CDD" id="cd00432">
    <property type="entry name" value="Ribosomal_L18_L5e"/>
    <property type="match status" value="1"/>
</dbReference>
<name>A0A2H0K668_9BACT</name>
<dbReference type="Pfam" id="PF00861">
    <property type="entry name" value="Ribosomal_L18p"/>
    <property type="match status" value="1"/>
</dbReference>
<evidence type="ECO:0000256" key="2">
    <source>
        <dbReference type="ARBA" id="ARBA00022730"/>
    </source>
</evidence>
<keyword evidence="5 7" id="KW-0687">Ribonucleoprotein</keyword>
<evidence type="ECO:0000256" key="3">
    <source>
        <dbReference type="ARBA" id="ARBA00022884"/>
    </source>
</evidence>
<dbReference type="PANTHER" id="PTHR12899:SF3">
    <property type="entry name" value="LARGE RIBOSOMAL SUBUNIT PROTEIN UL18M"/>
    <property type="match status" value="1"/>
</dbReference>
<dbReference type="NCBIfam" id="TIGR00060">
    <property type="entry name" value="L18_bact"/>
    <property type="match status" value="1"/>
</dbReference>
<evidence type="ECO:0000256" key="4">
    <source>
        <dbReference type="ARBA" id="ARBA00022980"/>
    </source>
</evidence>
<comment type="similarity">
    <text evidence="1 7">Belongs to the universal ribosomal protein uL18 family.</text>
</comment>
<dbReference type="PANTHER" id="PTHR12899">
    <property type="entry name" value="39S RIBOSOMAL PROTEIN L18, MITOCHONDRIAL"/>
    <property type="match status" value="1"/>
</dbReference>
<comment type="function">
    <text evidence="7">This is one of the proteins that bind and probably mediate the attachment of the 5S RNA into the large ribosomal subunit, where it forms part of the central protuberance.</text>
</comment>
<keyword evidence="3 7" id="KW-0694">RNA-binding</keyword>
<dbReference type="InterPro" id="IPR005484">
    <property type="entry name" value="Ribosomal_uL18_bac/plant/anim"/>
</dbReference>
<evidence type="ECO:0000256" key="6">
    <source>
        <dbReference type="ARBA" id="ARBA00035197"/>
    </source>
</evidence>
<dbReference type="GO" id="GO:0008097">
    <property type="term" value="F:5S rRNA binding"/>
    <property type="evidence" value="ECO:0007669"/>
    <property type="project" value="TreeGrafter"/>
</dbReference>
<protein>
    <recommendedName>
        <fullName evidence="6 7">Large ribosomal subunit protein uL18</fullName>
    </recommendedName>
</protein>
<evidence type="ECO:0000256" key="7">
    <source>
        <dbReference type="HAMAP-Rule" id="MF_01337"/>
    </source>
</evidence>